<protein>
    <recommendedName>
        <fullName evidence="4">DUF3221 domain-containing protein</fullName>
    </recommendedName>
</protein>
<keyword evidence="1" id="KW-0732">Signal</keyword>
<comment type="caution">
    <text evidence="2">The sequence shown here is derived from an EMBL/GenBank/DDBJ whole genome shotgun (WGS) entry which is preliminary data.</text>
</comment>
<feature type="chain" id="PRO_5039007303" description="DUF3221 domain-containing protein" evidence="1">
    <location>
        <begin position="23"/>
        <end position="116"/>
    </location>
</feature>
<gene>
    <name evidence="2" type="ORF">GCM10010978_06470</name>
</gene>
<evidence type="ECO:0008006" key="4">
    <source>
        <dbReference type="Google" id="ProtNLM"/>
    </source>
</evidence>
<dbReference type="RefSeq" id="WP_188390941.1">
    <property type="nucleotide sequence ID" value="NZ_BMEV01000008.1"/>
</dbReference>
<evidence type="ECO:0000256" key="1">
    <source>
        <dbReference type="SAM" id="SignalP"/>
    </source>
</evidence>
<dbReference type="PROSITE" id="PS51257">
    <property type="entry name" value="PROKAR_LIPOPROTEIN"/>
    <property type="match status" value="1"/>
</dbReference>
<evidence type="ECO:0000313" key="2">
    <source>
        <dbReference type="EMBL" id="GGH70992.1"/>
    </source>
</evidence>
<accession>A0A8J2ZQ93</accession>
<organism evidence="2 3">
    <name type="scientific">Compostibacillus humi</name>
    <dbReference type="NCBI Taxonomy" id="1245525"/>
    <lineage>
        <taxon>Bacteria</taxon>
        <taxon>Bacillati</taxon>
        <taxon>Bacillota</taxon>
        <taxon>Bacilli</taxon>
        <taxon>Bacillales</taxon>
        <taxon>Bacillaceae</taxon>
        <taxon>Compostibacillus</taxon>
    </lineage>
</organism>
<reference evidence="2" key="1">
    <citation type="journal article" date="2014" name="Int. J. Syst. Evol. Microbiol.">
        <title>Complete genome sequence of Corynebacterium casei LMG S-19264T (=DSM 44701T), isolated from a smear-ripened cheese.</title>
        <authorList>
            <consortium name="US DOE Joint Genome Institute (JGI-PGF)"/>
            <person name="Walter F."/>
            <person name="Albersmeier A."/>
            <person name="Kalinowski J."/>
            <person name="Ruckert C."/>
        </authorList>
    </citation>
    <scope>NUCLEOTIDE SEQUENCE</scope>
    <source>
        <strain evidence="2">CGMCC 1.12360</strain>
    </source>
</reference>
<name>A0A8J2ZQ93_9BACI</name>
<reference evidence="2" key="2">
    <citation type="submission" date="2020-09" db="EMBL/GenBank/DDBJ databases">
        <authorList>
            <person name="Sun Q."/>
            <person name="Zhou Y."/>
        </authorList>
    </citation>
    <scope>NUCLEOTIDE SEQUENCE</scope>
    <source>
        <strain evidence="2">CGMCC 1.12360</strain>
    </source>
</reference>
<evidence type="ECO:0000313" key="3">
    <source>
        <dbReference type="Proteomes" id="UP000602050"/>
    </source>
</evidence>
<dbReference type="EMBL" id="BMEV01000008">
    <property type="protein sequence ID" value="GGH70992.1"/>
    <property type="molecule type" value="Genomic_DNA"/>
</dbReference>
<keyword evidence="3" id="KW-1185">Reference proteome</keyword>
<dbReference type="AlphaFoldDB" id="A0A8J2ZQ93"/>
<dbReference type="Proteomes" id="UP000602050">
    <property type="component" value="Unassembled WGS sequence"/>
</dbReference>
<sequence length="116" mass="12243">MNKSLLAGFVLVLVLFISGCGSDSPNNTNAGNSAEPDTEVRVSFTGEIVEIHGTGAVVFVKEGEILASGSRVSVDLSVNSEETFQVGDSVKVVYDGVIRESDPLQINTIAVEKIKE</sequence>
<feature type="signal peptide" evidence="1">
    <location>
        <begin position="1"/>
        <end position="22"/>
    </location>
</feature>
<proteinExistence type="predicted"/>